<dbReference type="AlphaFoldDB" id="A0A834CIK0"/>
<dbReference type="EMBL" id="WKFB01000165">
    <property type="protein sequence ID" value="KAF6733147.1"/>
    <property type="molecule type" value="Genomic_DNA"/>
</dbReference>
<reference evidence="2" key="1">
    <citation type="journal article" name="BMC Genomics">
        <title>Long-read sequencing and de novo genome assembly of marine medaka (Oryzias melastigma).</title>
        <authorList>
            <person name="Liang P."/>
            <person name="Saqib H.S.A."/>
            <person name="Ni X."/>
            <person name="Shen Y."/>
        </authorList>
    </citation>
    <scope>NUCLEOTIDE SEQUENCE</scope>
    <source>
        <strain evidence="2">Bigg-433</strain>
    </source>
</reference>
<proteinExistence type="predicted"/>
<sequence length="223" mass="24684">MSSPKTVNVIISDRVSSPVPRKQPMDLSLSHRLLLPGPDSGILAPHPHFFLGPFNPQHCSQFSQPPMQFNAERKMEDKPEEQPMRKSKNEQSAVASSFVKRKLRDHIIMKNHERVTPNHPSPPPGYGSPKTQPAPCDQRQDLALRRTVSEPTLKWKLKKLISTRPNPLQRKISAPASVRHKTETLDSSPSSCSSSSASGCSSPNDPLYDIGSIPPAHEVSPSR</sequence>
<dbReference type="Proteomes" id="UP000646548">
    <property type="component" value="Unassembled WGS sequence"/>
</dbReference>
<organism evidence="2 3">
    <name type="scientific">Oryzias melastigma</name>
    <name type="common">Marine medaka</name>
    <dbReference type="NCBI Taxonomy" id="30732"/>
    <lineage>
        <taxon>Eukaryota</taxon>
        <taxon>Metazoa</taxon>
        <taxon>Chordata</taxon>
        <taxon>Craniata</taxon>
        <taxon>Vertebrata</taxon>
        <taxon>Euteleostomi</taxon>
        <taxon>Actinopterygii</taxon>
        <taxon>Neopterygii</taxon>
        <taxon>Teleostei</taxon>
        <taxon>Neoteleostei</taxon>
        <taxon>Acanthomorphata</taxon>
        <taxon>Ovalentaria</taxon>
        <taxon>Atherinomorphae</taxon>
        <taxon>Beloniformes</taxon>
        <taxon>Adrianichthyidae</taxon>
        <taxon>Oryziinae</taxon>
        <taxon>Oryzias</taxon>
    </lineage>
</organism>
<gene>
    <name evidence="2" type="ORF">FQA47_019106</name>
</gene>
<feature type="compositionally biased region" description="Basic and acidic residues" evidence="1">
    <location>
        <begin position="73"/>
        <end position="89"/>
    </location>
</feature>
<feature type="compositionally biased region" description="Low complexity" evidence="1">
    <location>
        <begin position="187"/>
        <end position="203"/>
    </location>
</feature>
<name>A0A834CIK0_ORYME</name>
<comment type="caution">
    <text evidence="2">The sequence shown here is derived from an EMBL/GenBank/DDBJ whole genome shotgun (WGS) entry which is preliminary data.</text>
</comment>
<evidence type="ECO:0000313" key="3">
    <source>
        <dbReference type="Proteomes" id="UP000646548"/>
    </source>
</evidence>
<protein>
    <submittedName>
        <fullName evidence="2">Histone deacetylase 7</fullName>
    </submittedName>
</protein>
<feature type="region of interest" description="Disordered" evidence="1">
    <location>
        <begin position="73"/>
        <end position="136"/>
    </location>
</feature>
<feature type="compositionally biased region" description="Basic and acidic residues" evidence="1">
    <location>
        <begin position="105"/>
        <end position="116"/>
    </location>
</feature>
<accession>A0A834CIK0</accession>
<feature type="region of interest" description="Disordered" evidence="1">
    <location>
        <begin position="162"/>
        <end position="223"/>
    </location>
</feature>
<evidence type="ECO:0000313" key="2">
    <source>
        <dbReference type="EMBL" id="KAF6733147.1"/>
    </source>
</evidence>
<evidence type="ECO:0000256" key="1">
    <source>
        <dbReference type="SAM" id="MobiDB-lite"/>
    </source>
</evidence>